<evidence type="ECO:0000256" key="1">
    <source>
        <dbReference type="SAM" id="MobiDB-lite"/>
    </source>
</evidence>
<feature type="region of interest" description="Disordered" evidence="1">
    <location>
        <begin position="91"/>
        <end position="122"/>
    </location>
</feature>
<gene>
    <name evidence="2" type="ORF">g.124995</name>
</gene>
<feature type="non-terminal residue" evidence="2">
    <location>
        <position position="1"/>
    </location>
</feature>
<sequence length="143" mass="15580">SDPAATTHCRPRRADSLQPLQPAQQLQTAGQPPDLLAAAQQRPSPAAAYRPDLVPRAQICRTGRPLDRDHQIRTPPPAAASALLVRVARSDRVSSRRLPLPASRPRAPAAVRIPPRVGRRRHAVRPDQLQIPRRIITATAATP</sequence>
<dbReference type="EMBL" id="GDJX01003315">
    <property type="protein sequence ID" value="JAT64621.1"/>
    <property type="molecule type" value="Transcribed_RNA"/>
</dbReference>
<feature type="compositionally biased region" description="Low complexity" evidence="1">
    <location>
        <begin position="96"/>
        <end position="116"/>
    </location>
</feature>
<proteinExistence type="predicted"/>
<evidence type="ECO:0000313" key="2">
    <source>
        <dbReference type="EMBL" id="JAT64621.1"/>
    </source>
</evidence>
<protein>
    <submittedName>
        <fullName evidence="2">Uncharacterized protein</fullName>
    </submittedName>
</protein>
<feature type="region of interest" description="Disordered" evidence="1">
    <location>
        <begin position="1"/>
        <end position="53"/>
    </location>
</feature>
<reference evidence="2" key="1">
    <citation type="submission" date="2015-07" db="EMBL/GenBank/DDBJ databases">
        <title>Transcriptome Assembly of Anthurium amnicola.</title>
        <authorList>
            <person name="Suzuki J."/>
        </authorList>
    </citation>
    <scope>NUCLEOTIDE SEQUENCE</scope>
</reference>
<organism evidence="2">
    <name type="scientific">Anthurium amnicola</name>
    <dbReference type="NCBI Taxonomy" id="1678845"/>
    <lineage>
        <taxon>Eukaryota</taxon>
        <taxon>Viridiplantae</taxon>
        <taxon>Streptophyta</taxon>
        <taxon>Embryophyta</taxon>
        <taxon>Tracheophyta</taxon>
        <taxon>Spermatophyta</taxon>
        <taxon>Magnoliopsida</taxon>
        <taxon>Liliopsida</taxon>
        <taxon>Araceae</taxon>
        <taxon>Pothoideae</taxon>
        <taxon>Potheae</taxon>
        <taxon>Anthurium</taxon>
    </lineage>
</organism>
<accession>A0A1D1ZCT8</accession>
<dbReference type="AlphaFoldDB" id="A0A1D1ZCT8"/>
<name>A0A1D1ZCT8_9ARAE</name>
<feature type="compositionally biased region" description="Low complexity" evidence="1">
    <location>
        <begin position="17"/>
        <end position="51"/>
    </location>
</feature>